<dbReference type="SUPFAM" id="SSF55116">
    <property type="entry name" value="Formiminotransferase domain of formiminotransferase-cyclodeaminase"/>
    <property type="match status" value="1"/>
</dbReference>
<dbReference type="EMBL" id="LFYR01001162">
    <property type="protein sequence ID" value="KMZ64337.1"/>
    <property type="molecule type" value="Genomic_DNA"/>
</dbReference>
<accession>A0A0K9P7W2</accession>
<evidence type="ECO:0000259" key="1">
    <source>
        <dbReference type="SMART" id="SM01222"/>
    </source>
</evidence>
<comment type="caution">
    <text evidence="3">The sequence shown here is derived from an EMBL/GenBank/DDBJ whole genome shotgun (WGS) entry which is preliminary data.</text>
</comment>
<dbReference type="PANTHER" id="PTHR12234:SF1">
    <property type="entry name" value="FORMIMINOTRANSFERASE N-TERMINAL SUBDOMAIN-CONTAINING PROTEIN"/>
    <property type="match status" value="1"/>
</dbReference>
<dbReference type="AlphaFoldDB" id="A0A0K9P7W2"/>
<proteinExistence type="predicted"/>
<evidence type="ECO:0000313" key="4">
    <source>
        <dbReference type="Proteomes" id="UP000036987"/>
    </source>
</evidence>
<reference evidence="3" key="1">
    <citation type="submission" date="2015-06" db="EMBL/GenBank/DDBJ databases">
        <title>The genome of the seagrass Zostera marina.</title>
        <authorList>
            <person name="Olsen J.L."/>
            <person name="Schmutz J."/>
            <person name="Jenkins J."/>
            <person name="Grimwood J."/>
            <person name="Amirebrahimi M."/>
            <person name="Tice H."/>
            <person name="Chovatia M."/>
            <person name="Van de Peer Y."/>
            <person name="Rouze P."/>
            <person name="Verhelst B."/>
            <person name="Lin Y.-C."/>
        </authorList>
    </citation>
    <scope>NUCLEOTIDE SEQUENCE [LARGE SCALE GENOMIC DNA]</scope>
    <source>
        <strain evidence="3">Finnish</strain>
    </source>
</reference>
<gene>
    <name evidence="3" type="ORF">ZOSMA_374G00010</name>
    <name evidence="2" type="ORF">ZOSMA_7G00690</name>
</gene>
<dbReference type="InterPro" id="IPR037064">
    <property type="entry name" value="Formiminotransferase_N_sf"/>
</dbReference>
<dbReference type="OrthoDB" id="48036at2759"/>
<dbReference type="InterPro" id="IPR012886">
    <property type="entry name" value="Formiminotransferase_N"/>
</dbReference>
<organism evidence="3 4">
    <name type="scientific">Zostera marina</name>
    <name type="common">Eelgrass</name>
    <dbReference type="NCBI Taxonomy" id="29655"/>
    <lineage>
        <taxon>Eukaryota</taxon>
        <taxon>Viridiplantae</taxon>
        <taxon>Streptophyta</taxon>
        <taxon>Embryophyta</taxon>
        <taxon>Tracheophyta</taxon>
        <taxon>Spermatophyta</taxon>
        <taxon>Magnoliopsida</taxon>
        <taxon>Liliopsida</taxon>
        <taxon>Zosteraceae</taxon>
        <taxon>Zostera</taxon>
    </lineage>
</organism>
<dbReference type="Gene3D" id="3.30.990.10">
    <property type="entry name" value="Formiminotransferase, N-terminal subdomain"/>
    <property type="match status" value="1"/>
</dbReference>
<dbReference type="InterPro" id="IPR051623">
    <property type="entry name" value="FTCD"/>
</dbReference>
<dbReference type="GO" id="GO:0016740">
    <property type="term" value="F:transferase activity"/>
    <property type="evidence" value="ECO:0007669"/>
    <property type="project" value="UniProtKB-KW"/>
</dbReference>
<reference evidence="4" key="2">
    <citation type="journal article" date="2016" name="Nature">
        <title>The genome of the seagrass Zostera marina reveals angiosperm adaptation to the sea.</title>
        <authorList>
            <person name="Olsen J.L."/>
            <person name="Rouze P."/>
            <person name="Verhelst B."/>
            <person name="Lin Y.-C."/>
            <person name="Bayer T."/>
            <person name="Collen J."/>
            <person name="Dattolo E."/>
            <person name="De Paoli E."/>
            <person name="Dittami S."/>
            <person name="Maumus F."/>
            <person name="Michel G."/>
            <person name="Kersting A."/>
            <person name="Lauritano C."/>
            <person name="Lohaus R."/>
            <person name="Toepel M."/>
            <person name="Tonon T."/>
            <person name="Vanneste K."/>
            <person name="Amirebrahimi M."/>
            <person name="Brakel J."/>
            <person name="Bostroem C."/>
            <person name="Chovatia M."/>
            <person name="Grimwood J."/>
            <person name="Jenkins J.W."/>
            <person name="Jueterbock A."/>
            <person name="Mraz A."/>
            <person name="Stam W.T."/>
            <person name="Tice H."/>
            <person name="Bornberg-Bauer E."/>
            <person name="Green P.J."/>
            <person name="Pearson G.A."/>
            <person name="Procaccini G."/>
            <person name="Duarte C.M."/>
            <person name="Schmutz J."/>
            <person name="Reusch T.B.H."/>
            <person name="Van de Peer Y."/>
        </authorList>
    </citation>
    <scope>NUCLEOTIDE SEQUENCE [LARGE SCALE GENOMIC DNA]</scope>
    <source>
        <strain evidence="4">cv. Finnish</strain>
    </source>
</reference>
<sequence>MNTLLGCCKLYISETRNGAVLEEIEQAAAKLYPKTAVVNKFEDTAYNRVGYTLVSDFASADSIRKIVFDMVRIALEQIDLRLHTGTHPRL</sequence>
<dbReference type="SMART" id="SM01222">
    <property type="entry name" value="FTCD_N"/>
    <property type="match status" value="1"/>
</dbReference>
<feature type="domain" description="Formiminotransferase N-terminal subdomain" evidence="1">
    <location>
        <begin position="4"/>
        <end position="90"/>
    </location>
</feature>
<keyword evidence="3" id="KW-0808">Transferase</keyword>
<dbReference type="Proteomes" id="UP000036987">
    <property type="component" value="Unassembled WGS sequence"/>
</dbReference>
<dbReference type="GO" id="GO:0005542">
    <property type="term" value="F:folic acid binding"/>
    <property type="evidence" value="ECO:0007669"/>
    <property type="project" value="InterPro"/>
</dbReference>
<dbReference type="EMBL" id="LFYR01001978">
    <property type="protein sequence ID" value="KMZ58040.1"/>
    <property type="molecule type" value="Genomic_DNA"/>
</dbReference>
<dbReference type="STRING" id="29655.A0A0K9P7W2"/>
<dbReference type="InterPro" id="IPR022384">
    <property type="entry name" value="FormiminoTrfase_cat_dom_sf"/>
</dbReference>
<evidence type="ECO:0000313" key="2">
    <source>
        <dbReference type="EMBL" id="KMZ58040.1"/>
    </source>
</evidence>
<keyword evidence="4" id="KW-1185">Reference proteome</keyword>
<dbReference type="PANTHER" id="PTHR12234">
    <property type="entry name" value="FORMIMINOTRANSFERASE-CYCLODEAMINASE"/>
    <property type="match status" value="1"/>
</dbReference>
<evidence type="ECO:0000313" key="3">
    <source>
        <dbReference type="EMBL" id="KMZ64337.1"/>
    </source>
</evidence>
<protein>
    <submittedName>
        <fullName evidence="3">Formimidoyltetrahydrofolate cyclodeaminase, Glutamate formimidoyltransferase</fullName>
    </submittedName>
</protein>
<dbReference type="Pfam" id="PF07837">
    <property type="entry name" value="FTCD_N"/>
    <property type="match status" value="1"/>
</dbReference>
<name>A0A0K9P7W2_ZOSMR</name>